<feature type="transmembrane region" description="Helical" evidence="1">
    <location>
        <begin position="20"/>
        <end position="42"/>
    </location>
</feature>
<keyword evidence="1" id="KW-0812">Transmembrane</keyword>
<organism evidence="2 3">
    <name type="scientific">Vibrio variabilis</name>
    <dbReference type="NCBI Taxonomy" id="990271"/>
    <lineage>
        <taxon>Bacteria</taxon>
        <taxon>Pseudomonadati</taxon>
        <taxon>Pseudomonadota</taxon>
        <taxon>Gammaproteobacteria</taxon>
        <taxon>Vibrionales</taxon>
        <taxon>Vibrionaceae</taxon>
        <taxon>Vibrio</taxon>
    </lineage>
</organism>
<reference evidence="3" key="2">
    <citation type="submission" date="2014-09" db="EMBL/GenBank/DDBJ databases">
        <authorList>
            <consortium name="NBRP consortium"/>
            <person name="Sawabe T."/>
            <person name="Meirelles P."/>
            <person name="Nakanishi M."/>
            <person name="Sayaka M."/>
            <person name="Hattori M."/>
            <person name="Ohkuma M."/>
        </authorList>
    </citation>
    <scope>NUCLEOTIDE SEQUENCE [LARGE SCALE GENOMIC DNA]</scope>
    <source>
        <strain evidence="3">JCM 19239</strain>
    </source>
</reference>
<proteinExistence type="predicted"/>
<comment type="caution">
    <text evidence="2">The sequence shown here is derived from an EMBL/GenBank/DDBJ whole genome shotgun (WGS) entry which is preliminary data.</text>
</comment>
<evidence type="ECO:0000313" key="3">
    <source>
        <dbReference type="Proteomes" id="UP000029223"/>
    </source>
</evidence>
<accession>A0ABQ0JPU6</accession>
<dbReference type="EMBL" id="BBMS01000110">
    <property type="protein sequence ID" value="GAL30767.1"/>
    <property type="molecule type" value="Genomic_DNA"/>
</dbReference>
<name>A0ABQ0JPU6_9VIBR</name>
<dbReference type="Proteomes" id="UP000029223">
    <property type="component" value="Unassembled WGS sequence"/>
</dbReference>
<protein>
    <submittedName>
        <fullName evidence="2">Tricarboxylate transport membrane protein TctA</fullName>
    </submittedName>
</protein>
<evidence type="ECO:0000313" key="2">
    <source>
        <dbReference type="EMBL" id="GAL30767.1"/>
    </source>
</evidence>
<evidence type="ECO:0000256" key="1">
    <source>
        <dbReference type="SAM" id="Phobius"/>
    </source>
</evidence>
<reference evidence="3" key="1">
    <citation type="submission" date="2014-09" db="EMBL/GenBank/DDBJ databases">
        <title>Vibrio variabilis JCM 19239. (C206) whole genome shotgun sequence.</title>
        <authorList>
            <person name="Sawabe T."/>
            <person name="Meirelles P."/>
            <person name="Nakanishi M."/>
            <person name="Sayaka M."/>
            <person name="Hattori M."/>
            <person name="Ohkuma M."/>
        </authorList>
    </citation>
    <scope>NUCLEOTIDE SEQUENCE [LARGE SCALE GENOMIC DNA]</scope>
    <source>
        <strain evidence="3">JCM 19239</strain>
    </source>
</reference>
<sequence length="64" mass="7231">MAESNFRRALLMSRGDATTFLSTGICWTFFILIIVSLLLPILKKRMANQSITSSETPPKEIIEK</sequence>
<keyword evidence="3" id="KW-1185">Reference proteome</keyword>
<gene>
    <name evidence="2" type="ORF">JCM19239_6207</name>
</gene>
<keyword evidence="1" id="KW-0472">Membrane</keyword>
<keyword evidence="1" id="KW-1133">Transmembrane helix</keyword>